<dbReference type="GO" id="GO:0005829">
    <property type="term" value="C:cytosol"/>
    <property type="evidence" value="ECO:0007669"/>
    <property type="project" value="TreeGrafter"/>
</dbReference>
<dbReference type="SUPFAM" id="SSF51735">
    <property type="entry name" value="NAD(P)-binding Rossmann-fold domains"/>
    <property type="match status" value="1"/>
</dbReference>
<comment type="similarity">
    <text evidence="1 4">Belongs to the D-isomer specific 2-hydroxyacid dehydrogenase family.</text>
</comment>
<dbReference type="Proteomes" id="UP000325957">
    <property type="component" value="Unassembled WGS sequence"/>
</dbReference>
<name>A0A5J5KTH8_9MICC</name>
<dbReference type="InterPro" id="IPR006139">
    <property type="entry name" value="D-isomer_2_OHA_DH_cat_dom"/>
</dbReference>
<reference evidence="7 8" key="1">
    <citation type="submission" date="2019-05" db="EMBL/GenBank/DDBJ databases">
        <title>Kocuria coralli sp. nov., a novel actinobacterium isolated from coral reef seawater.</title>
        <authorList>
            <person name="Li J."/>
        </authorList>
    </citation>
    <scope>NUCLEOTIDE SEQUENCE [LARGE SCALE GENOMIC DNA]</scope>
    <source>
        <strain evidence="7 8">SCSIO 13007</strain>
    </source>
</reference>
<dbReference type="InterPro" id="IPR036291">
    <property type="entry name" value="NAD(P)-bd_dom_sf"/>
</dbReference>
<sequence>MTNVLILSPSFGKWSAGPAEVLADAGLTLCRPSRPGPLTSAQVRDELDGMAAVVVGLDEVDAEAISTATDLRVIAKHGVGVDNIDVAAAAARGIRVVNVPNANAEAVADLVLGLMLNLMRRIGDADASIRRGEWETFAGPELGELTVGIVGYGRIGRAVGRRAAAFGTRLVAFDPYAPADSFGETERAGSIAELLECSDLVTLHMPGGGPPIIGAEQLRLLEGGYLINAARGDLVDEAAVAGALAEGTLRGYAADAFTREPLRDSPLLGAPNTILTPHIGAFSHATNARMGTSVARDVVAVLRAETPAHEVLPPDA</sequence>
<proteinExistence type="inferred from homology"/>
<dbReference type="AlphaFoldDB" id="A0A5J5KTH8"/>
<keyword evidence="2 4" id="KW-0560">Oxidoreductase</keyword>
<dbReference type="PROSITE" id="PS00065">
    <property type="entry name" value="D_2_HYDROXYACID_DH_1"/>
    <property type="match status" value="1"/>
</dbReference>
<evidence type="ECO:0000259" key="5">
    <source>
        <dbReference type="Pfam" id="PF00389"/>
    </source>
</evidence>
<dbReference type="SUPFAM" id="SSF52283">
    <property type="entry name" value="Formate/glycerate dehydrogenase catalytic domain-like"/>
    <property type="match status" value="1"/>
</dbReference>
<keyword evidence="3" id="KW-0520">NAD</keyword>
<evidence type="ECO:0000313" key="8">
    <source>
        <dbReference type="Proteomes" id="UP000325957"/>
    </source>
</evidence>
<dbReference type="GO" id="GO:0016618">
    <property type="term" value="F:hydroxypyruvate reductase [NAD(P)H] activity"/>
    <property type="evidence" value="ECO:0007669"/>
    <property type="project" value="TreeGrafter"/>
</dbReference>
<dbReference type="PANTHER" id="PTHR10996">
    <property type="entry name" value="2-HYDROXYACID DEHYDROGENASE-RELATED"/>
    <property type="match status" value="1"/>
</dbReference>
<evidence type="ECO:0000256" key="4">
    <source>
        <dbReference type="RuleBase" id="RU003719"/>
    </source>
</evidence>
<evidence type="ECO:0000256" key="3">
    <source>
        <dbReference type="ARBA" id="ARBA00023027"/>
    </source>
</evidence>
<dbReference type="InterPro" id="IPR050223">
    <property type="entry name" value="D-isomer_2-hydroxyacid_DH"/>
</dbReference>
<comment type="caution">
    <text evidence="7">The sequence shown here is derived from an EMBL/GenBank/DDBJ whole genome shotgun (WGS) entry which is preliminary data.</text>
</comment>
<dbReference type="CDD" id="cd12172">
    <property type="entry name" value="PGDH_like_2"/>
    <property type="match status" value="1"/>
</dbReference>
<dbReference type="InterPro" id="IPR006140">
    <property type="entry name" value="D-isomer_DH_NAD-bd"/>
</dbReference>
<dbReference type="Pfam" id="PF00389">
    <property type="entry name" value="2-Hacid_dh"/>
    <property type="match status" value="1"/>
</dbReference>
<organism evidence="7 8">
    <name type="scientific">Kocuria coralli</name>
    <dbReference type="NCBI Taxonomy" id="1461025"/>
    <lineage>
        <taxon>Bacteria</taxon>
        <taxon>Bacillati</taxon>
        <taxon>Actinomycetota</taxon>
        <taxon>Actinomycetes</taxon>
        <taxon>Micrococcales</taxon>
        <taxon>Micrococcaceae</taxon>
        <taxon>Kocuria</taxon>
    </lineage>
</organism>
<evidence type="ECO:0000313" key="7">
    <source>
        <dbReference type="EMBL" id="KAA9392933.1"/>
    </source>
</evidence>
<dbReference type="GO" id="GO:0051287">
    <property type="term" value="F:NAD binding"/>
    <property type="evidence" value="ECO:0007669"/>
    <property type="project" value="InterPro"/>
</dbReference>
<feature type="domain" description="D-isomer specific 2-hydroxyacid dehydrogenase NAD-binding" evidence="6">
    <location>
        <begin position="112"/>
        <end position="280"/>
    </location>
</feature>
<evidence type="ECO:0000256" key="1">
    <source>
        <dbReference type="ARBA" id="ARBA00005854"/>
    </source>
</evidence>
<dbReference type="InterPro" id="IPR029752">
    <property type="entry name" value="D-isomer_DH_CS1"/>
</dbReference>
<keyword evidence="8" id="KW-1185">Reference proteome</keyword>
<dbReference type="GO" id="GO:0030267">
    <property type="term" value="F:glyoxylate reductase (NADPH) activity"/>
    <property type="evidence" value="ECO:0007669"/>
    <property type="project" value="TreeGrafter"/>
</dbReference>
<dbReference type="EMBL" id="SZWF01000039">
    <property type="protein sequence ID" value="KAA9392933.1"/>
    <property type="molecule type" value="Genomic_DNA"/>
</dbReference>
<dbReference type="Pfam" id="PF02826">
    <property type="entry name" value="2-Hacid_dh_C"/>
    <property type="match status" value="1"/>
</dbReference>
<accession>A0A5J5KTH8</accession>
<evidence type="ECO:0000256" key="2">
    <source>
        <dbReference type="ARBA" id="ARBA00023002"/>
    </source>
</evidence>
<feature type="domain" description="D-isomer specific 2-hydroxyacid dehydrogenase catalytic" evidence="5">
    <location>
        <begin position="38"/>
        <end position="311"/>
    </location>
</feature>
<dbReference type="Gene3D" id="3.40.50.720">
    <property type="entry name" value="NAD(P)-binding Rossmann-like Domain"/>
    <property type="match status" value="2"/>
</dbReference>
<protein>
    <submittedName>
        <fullName evidence="7">Hydroxyacid dehydrogenase</fullName>
    </submittedName>
</protein>
<dbReference type="RefSeq" id="WP_158035101.1">
    <property type="nucleotide sequence ID" value="NZ_ML708638.1"/>
</dbReference>
<gene>
    <name evidence="7" type="ORF">FCK90_14930</name>
</gene>
<evidence type="ECO:0000259" key="6">
    <source>
        <dbReference type="Pfam" id="PF02826"/>
    </source>
</evidence>
<dbReference type="PANTHER" id="PTHR10996:SF178">
    <property type="entry name" value="2-HYDROXYACID DEHYDROGENASE YGL185C-RELATED"/>
    <property type="match status" value="1"/>
</dbReference>
<dbReference type="OrthoDB" id="117809at2"/>